<dbReference type="Pfam" id="PF14229">
    <property type="entry name" value="DUF4332"/>
    <property type="match status" value="1"/>
</dbReference>
<proteinExistence type="predicted"/>
<dbReference type="EMBL" id="AWSV01000088">
    <property type="protein sequence ID" value="ERI85550.1"/>
    <property type="molecule type" value="Genomic_DNA"/>
</dbReference>
<sequence length="135" mass="14760">MAHKIEQIEGIGEVYAQKLNALGIKTTEDLLQKGATASGRAKLAEETGISGKLILKWTNHADLFRIKGIAGQFAELLEAAGVDTVKEFRHRVPANLHAKLVETNEAKNLCNRVPAVSELEKMIAQAKELDPVITY</sequence>
<dbReference type="AlphaFoldDB" id="U2CLX5"/>
<accession>U2CLX5</accession>
<dbReference type="RefSeq" id="WP_021645035.1">
    <property type="nucleotide sequence ID" value="NZ_KE993093.1"/>
</dbReference>
<evidence type="ECO:0000259" key="1">
    <source>
        <dbReference type="Pfam" id="PF14229"/>
    </source>
</evidence>
<evidence type="ECO:0000313" key="2">
    <source>
        <dbReference type="EMBL" id="ERI85550.1"/>
    </source>
</evidence>
<dbReference type="HOGENOM" id="CLU_117602_1_0_10"/>
<dbReference type="Proteomes" id="UP000016496">
    <property type="component" value="Unassembled WGS sequence"/>
</dbReference>
<dbReference type="PATRIC" id="fig|1321819.3.peg.1492"/>
<comment type="caution">
    <text evidence="2">The sequence shown here is derived from an EMBL/GenBank/DDBJ whole genome shotgun (WGS) entry which is preliminary data.</text>
</comment>
<feature type="domain" description="DUF4332" evidence="1">
    <location>
        <begin position="9"/>
        <end position="129"/>
    </location>
</feature>
<protein>
    <recommendedName>
        <fullName evidence="1">DUF4332 domain-containing protein</fullName>
    </recommendedName>
</protein>
<evidence type="ECO:0000313" key="3">
    <source>
        <dbReference type="Proteomes" id="UP000016496"/>
    </source>
</evidence>
<gene>
    <name evidence="2" type="ORF">HMPREF1981_01623</name>
</gene>
<reference evidence="2 3" key="1">
    <citation type="submission" date="2013-08" db="EMBL/GenBank/DDBJ databases">
        <authorList>
            <person name="Weinstock G."/>
            <person name="Sodergren E."/>
            <person name="Wylie T."/>
            <person name="Fulton L."/>
            <person name="Fulton R."/>
            <person name="Fronick C."/>
            <person name="O'Laughlin M."/>
            <person name="Godfrey J."/>
            <person name="Miner T."/>
            <person name="Herter B."/>
            <person name="Appelbaum E."/>
            <person name="Cordes M."/>
            <person name="Lek S."/>
            <person name="Wollam A."/>
            <person name="Pepin K.H."/>
            <person name="Palsikar V.B."/>
            <person name="Mitreva M."/>
            <person name="Wilson R.K."/>
        </authorList>
    </citation>
    <scope>NUCLEOTIDE SEQUENCE [LARGE SCALE GENOMIC DNA]</scope>
    <source>
        <strain evidence="2 3">F0041</strain>
    </source>
</reference>
<name>U2CLX5_9BACE</name>
<dbReference type="OrthoDB" id="9794786at2"/>
<dbReference type="InterPro" id="IPR025567">
    <property type="entry name" value="DUF4332"/>
</dbReference>
<dbReference type="Gene3D" id="1.10.150.20">
    <property type="entry name" value="5' to 3' exonuclease, C-terminal subdomain"/>
    <property type="match status" value="1"/>
</dbReference>
<organism evidence="2 3">
    <name type="scientific">Bacteroides pyogenes F0041</name>
    <dbReference type="NCBI Taxonomy" id="1321819"/>
    <lineage>
        <taxon>Bacteria</taxon>
        <taxon>Pseudomonadati</taxon>
        <taxon>Bacteroidota</taxon>
        <taxon>Bacteroidia</taxon>
        <taxon>Bacteroidales</taxon>
        <taxon>Bacteroidaceae</taxon>
        <taxon>Bacteroides</taxon>
    </lineage>
</organism>